<dbReference type="OrthoDB" id="9810135at2"/>
<dbReference type="Proteomes" id="UP000184035">
    <property type="component" value="Unassembled WGS sequence"/>
</dbReference>
<evidence type="ECO:0000256" key="5">
    <source>
        <dbReference type="ARBA" id="ARBA00022840"/>
    </source>
</evidence>
<evidence type="ECO:0000256" key="3">
    <source>
        <dbReference type="ARBA" id="ARBA00022801"/>
    </source>
</evidence>
<keyword evidence="6" id="KW-0238">DNA-binding</keyword>
<dbReference type="AlphaFoldDB" id="A0A1M4U3R8"/>
<dbReference type="EC" id="5.6.2.4" evidence="9"/>
<dbReference type="GO" id="GO:0005524">
    <property type="term" value="F:ATP binding"/>
    <property type="evidence" value="ECO:0007669"/>
    <property type="project" value="UniProtKB-UniRule"/>
</dbReference>
<dbReference type="Pfam" id="PF00580">
    <property type="entry name" value="UvrD-helicase"/>
    <property type="match status" value="1"/>
</dbReference>
<keyword evidence="3 11" id="KW-0378">Hydrolase</keyword>
<dbReference type="Gene3D" id="1.10.10.160">
    <property type="match status" value="1"/>
</dbReference>
<dbReference type="RefSeq" id="WP_072893016.1">
    <property type="nucleotide sequence ID" value="NZ_FQVM01000004.1"/>
</dbReference>
<dbReference type="GO" id="GO:0043138">
    <property type="term" value="F:3'-5' DNA helicase activity"/>
    <property type="evidence" value="ECO:0007669"/>
    <property type="project" value="UniProtKB-EC"/>
</dbReference>
<proteinExistence type="inferred from homology"/>
<dbReference type="CDD" id="cd17932">
    <property type="entry name" value="DEXQc_UvrD"/>
    <property type="match status" value="1"/>
</dbReference>
<dbReference type="GO" id="GO:0016887">
    <property type="term" value="F:ATP hydrolysis activity"/>
    <property type="evidence" value="ECO:0007669"/>
    <property type="project" value="RHEA"/>
</dbReference>
<keyword evidence="15" id="KW-1185">Reference proteome</keyword>
<accession>A0A1M4U3R8</accession>
<dbReference type="STRING" id="1533.SAMN05443638_10425"/>
<evidence type="ECO:0000256" key="8">
    <source>
        <dbReference type="ARBA" id="ARBA00034617"/>
    </source>
</evidence>
<evidence type="ECO:0000313" key="15">
    <source>
        <dbReference type="Proteomes" id="UP000184035"/>
    </source>
</evidence>
<dbReference type="PANTHER" id="PTHR11070">
    <property type="entry name" value="UVRD / RECB / PCRA DNA HELICASE FAMILY MEMBER"/>
    <property type="match status" value="1"/>
</dbReference>
<comment type="catalytic activity">
    <reaction evidence="10">
        <text>ATP + H2O = ADP + phosphate + H(+)</text>
        <dbReference type="Rhea" id="RHEA:13065"/>
        <dbReference type="ChEBI" id="CHEBI:15377"/>
        <dbReference type="ChEBI" id="CHEBI:15378"/>
        <dbReference type="ChEBI" id="CHEBI:30616"/>
        <dbReference type="ChEBI" id="CHEBI:43474"/>
        <dbReference type="ChEBI" id="CHEBI:456216"/>
        <dbReference type="EC" id="5.6.2.4"/>
    </reaction>
</comment>
<evidence type="ECO:0000256" key="6">
    <source>
        <dbReference type="ARBA" id="ARBA00023125"/>
    </source>
</evidence>
<evidence type="ECO:0000259" key="13">
    <source>
        <dbReference type="PROSITE" id="PS51217"/>
    </source>
</evidence>
<dbReference type="GO" id="GO:0000725">
    <property type="term" value="P:recombinational repair"/>
    <property type="evidence" value="ECO:0007669"/>
    <property type="project" value="TreeGrafter"/>
</dbReference>
<organism evidence="14 15">
    <name type="scientific">Clostridium fallax</name>
    <dbReference type="NCBI Taxonomy" id="1533"/>
    <lineage>
        <taxon>Bacteria</taxon>
        <taxon>Bacillati</taxon>
        <taxon>Bacillota</taxon>
        <taxon>Clostridia</taxon>
        <taxon>Eubacteriales</taxon>
        <taxon>Clostridiaceae</taxon>
        <taxon>Clostridium</taxon>
    </lineage>
</organism>
<dbReference type="Pfam" id="PF13361">
    <property type="entry name" value="UvrD_C"/>
    <property type="match status" value="1"/>
</dbReference>
<dbReference type="InterPro" id="IPR013986">
    <property type="entry name" value="DExx_box_DNA_helicase_dom_sf"/>
</dbReference>
<evidence type="ECO:0000313" key="14">
    <source>
        <dbReference type="EMBL" id="SHE51451.1"/>
    </source>
</evidence>
<keyword evidence="5 11" id="KW-0067">ATP-binding</keyword>
<evidence type="ECO:0000256" key="4">
    <source>
        <dbReference type="ARBA" id="ARBA00022806"/>
    </source>
</evidence>
<dbReference type="EMBL" id="FQVM01000004">
    <property type="protein sequence ID" value="SHE51451.1"/>
    <property type="molecule type" value="Genomic_DNA"/>
</dbReference>
<dbReference type="PROSITE" id="PS51198">
    <property type="entry name" value="UVRD_HELICASE_ATP_BIND"/>
    <property type="match status" value="1"/>
</dbReference>
<keyword evidence="2 11" id="KW-0547">Nucleotide-binding</keyword>
<evidence type="ECO:0000256" key="11">
    <source>
        <dbReference type="PROSITE-ProRule" id="PRU00560"/>
    </source>
</evidence>
<reference evidence="14 15" key="1">
    <citation type="submission" date="2016-11" db="EMBL/GenBank/DDBJ databases">
        <authorList>
            <person name="Jaros S."/>
            <person name="Januszkiewicz K."/>
            <person name="Wedrychowicz H."/>
        </authorList>
    </citation>
    <scope>NUCLEOTIDE SEQUENCE [LARGE SCALE GENOMIC DNA]</scope>
    <source>
        <strain evidence="14 15">DSM 2631</strain>
    </source>
</reference>
<gene>
    <name evidence="14" type="ORF">SAMN05443638_10425</name>
</gene>
<dbReference type="InterPro" id="IPR027417">
    <property type="entry name" value="P-loop_NTPase"/>
</dbReference>
<feature type="domain" description="UvrD-like helicase ATP-binding" evidence="12">
    <location>
        <begin position="2"/>
        <end position="268"/>
    </location>
</feature>
<evidence type="ECO:0000256" key="2">
    <source>
        <dbReference type="ARBA" id="ARBA00022741"/>
    </source>
</evidence>
<dbReference type="GO" id="GO:0033202">
    <property type="term" value="C:DNA helicase complex"/>
    <property type="evidence" value="ECO:0007669"/>
    <property type="project" value="TreeGrafter"/>
</dbReference>
<dbReference type="Gene3D" id="3.40.50.300">
    <property type="entry name" value="P-loop containing nucleotide triphosphate hydrolases"/>
    <property type="match status" value="2"/>
</dbReference>
<comment type="catalytic activity">
    <reaction evidence="8">
        <text>Couples ATP hydrolysis with the unwinding of duplex DNA by translocating in the 3'-5' direction.</text>
        <dbReference type="EC" id="5.6.2.4"/>
    </reaction>
</comment>
<dbReference type="PROSITE" id="PS51217">
    <property type="entry name" value="UVRD_HELICASE_CTER"/>
    <property type="match status" value="1"/>
</dbReference>
<dbReference type="InterPro" id="IPR014016">
    <property type="entry name" value="UvrD-like_ATP-bd"/>
</dbReference>
<evidence type="ECO:0000256" key="1">
    <source>
        <dbReference type="ARBA" id="ARBA00009922"/>
    </source>
</evidence>
<sequence length="663" mass="78538">MISLDKFQKEAAFCDNKKVLIVAPPGSGKTTVILNRLNYLINKKNISPFNVIVITFTKAAANNMKERFKENYNENKLPFFGTFHGLFYKILIRHKGEIKLISQKEAYGVVKKVLESILNEISEEKIKEVLNMISYYKCRKQIKDNSECSEEIFFKCYEEYEKYKERLNLLDFDDLQIQCRDLLYNNENILRGYRRLFKHILVDEFQDCDPIQIEILQLLNEDNSLFAVGDEDQCIYSFRGSNPQCMVDFNKLFLNGEKRYLKYNYRSSKNIVDLSSKVIENNKNRNKKEIISYKEDNGRFEIMYPYDENKEVEIISDIIKENIKSGDNYDDNVILYRTNIQSRGVIDGFIRNKIPFRLLDGEYNFYDHFICKDIISYLKLSIDPTDRESFFRIINKPFRYISKKSIEDIKGKKYKENLFEVLKNLESIHPYQIKSIDDLYKDIAYLNKMSLCGAVEFIINNLGYLEYIGDYCSRYKQDIESFKEIIEEFKSSALEFKSIITFLAHIDSIKEKLKESKNSKGNRVILSTIHGVKGMEFKNVFLIDVNEEIIPHKNSKEENQEEERRLYYVALTRAINNLYIYAPKNVRGTFRDKSTFLKETDYNKFFLKRDYGFKIEDKITHKVYGQGKIIYLENNEIKIKFEDGEERKFSLQTVIENKLVTKI</sequence>
<dbReference type="InterPro" id="IPR000212">
    <property type="entry name" value="DNA_helicase_UvrD/REP"/>
</dbReference>
<dbReference type="SUPFAM" id="SSF52540">
    <property type="entry name" value="P-loop containing nucleoside triphosphate hydrolases"/>
    <property type="match status" value="1"/>
</dbReference>
<protein>
    <recommendedName>
        <fullName evidence="9">DNA 3'-5' helicase</fullName>
        <ecNumber evidence="9">5.6.2.4</ecNumber>
    </recommendedName>
</protein>
<keyword evidence="7" id="KW-0413">Isomerase</keyword>
<feature type="binding site" evidence="11">
    <location>
        <begin position="23"/>
        <end position="30"/>
    </location>
    <ligand>
        <name>ATP</name>
        <dbReference type="ChEBI" id="CHEBI:30616"/>
    </ligand>
</feature>
<evidence type="ECO:0000256" key="9">
    <source>
        <dbReference type="ARBA" id="ARBA00034808"/>
    </source>
</evidence>
<dbReference type="Gene3D" id="1.10.486.10">
    <property type="entry name" value="PCRA, domain 4"/>
    <property type="match status" value="1"/>
</dbReference>
<keyword evidence="4 11" id="KW-0347">Helicase</keyword>
<dbReference type="PANTHER" id="PTHR11070:SF2">
    <property type="entry name" value="ATP-DEPENDENT DNA HELICASE SRS2"/>
    <property type="match status" value="1"/>
</dbReference>
<dbReference type="GO" id="GO:0005829">
    <property type="term" value="C:cytosol"/>
    <property type="evidence" value="ECO:0007669"/>
    <property type="project" value="TreeGrafter"/>
</dbReference>
<comment type="similarity">
    <text evidence="1">Belongs to the helicase family. UvrD subfamily.</text>
</comment>
<evidence type="ECO:0000256" key="7">
    <source>
        <dbReference type="ARBA" id="ARBA00023235"/>
    </source>
</evidence>
<dbReference type="GO" id="GO:0003677">
    <property type="term" value="F:DNA binding"/>
    <property type="evidence" value="ECO:0007669"/>
    <property type="project" value="UniProtKB-KW"/>
</dbReference>
<feature type="domain" description="UvrD-like helicase C-terminal" evidence="13">
    <location>
        <begin position="269"/>
        <end position="534"/>
    </location>
</feature>
<name>A0A1M4U3R8_9CLOT</name>
<evidence type="ECO:0000256" key="10">
    <source>
        <dbReference type="ARBA" id="ARBA00048988"/>
    </source>
</evidence>
<evidence type="ECO:0000259" key="12">
    <source>
        <dbReference type="PROSITE" id="PS51198"/>
    </source>
</evidence>
<dbReference type="InterPro" id="IPR014017">
    <property type="entry name" value="DNA_helicase_UvrD-like_C"/>
</dbReference>